<organism evidence="2 3">
    <name type="scientific">Pseudoteredinibacter isoporae</name>
    <dbReference type="NCBI Taxonomy" id="570281"/>
    <lineage>
        <taxon>Bacteria</taxon>
        <taxon>Pseudomonadati</taxon>
        <taxon>Pseudomonadota</taxon>
        <taxon>Gammaproteobacteria</taxon>
        <taxon>Cellvibrionales</taxon>
        <taxon>Cellvibrionaceae</taxon>
        <taxon>Pseudoteredinibacter</taxon>
    </lineage>
</organism>
<evidence type="ECO:0000313" key="3">
    <source>
        <dbReference type="Proteomes" id="UP000528457"/>
    </source>
</evidence>
<protein>
    <submittedName>
        <fullName evidence="2">Glutaredoxin</fullName>
    </submittedName>
</protein>
<dbReference type="InterPro" id="IPR004045">
    <property type="entry name" value="Glutathione_S-Trfase_N"/>
</dbReference>
<dbReference type="InterPro" id="IPR002109">
    <property type="entry name" value="Glutaredoxin"/>
</dbReference>
<dbReference type="GO" id="GO:0009055">
    <property type="term" value="F:electron transfer activity"/>
    <property type="evidence" value="ECO:0007669"/>
    <property type="project" value="TreeGrafter"/>
</dbReference>
<dbReference type="PROSITE" id="PS51354">
    <property type="entry name" value="GLUTAREDOXIN_2"/>
    <property type="match status" value="1"/>
</dbReference>
<name>A0A7X0MUY1_9GAMM</name>
<dbReference type="PANTHER" id="PTHR34386:SF1">
    <property type="entry name" value="GLUTAREDOXIN-LIKE PROTEIN NRDH"/>
    <property type="match status" value="1"/>
</dbReference>
<dbReference type="GO" id="GO:0045454">
    <property type="term" value="P:cell redox homeostasis"/>
    <property type="evidence" value="ECO:0007669"/>
    <property type="project" value="TreeGrafter"/>
</dbReference>
<dbReference type="PANTHER" id="PTHR34386">
    <property type="entry name" value="GLUTAREDOXIN"/>
    <property type="match status" value="1"/>
</dbReference>
<feature type="domain" description="GST N-terminal" evidence="1">
    <location>
        <begin position="36"/>
        <end position="109"/>
    </location>
</feature>
<keyword evidence="3" id="KW-1185">Reference proteome</keyword>
<dbReference type="InterPro" id="IPR036249">
    <property type="entry name" value="Thioredoxin-like_sf"/>
</dbReference>
<dbReference type="EMBL" id="JACHHT010000001">
    <property type="protein sequence ID" value="MBB6520788.1"/>
    <property type="molecule type" value="Genomic_DNA"/>
</dbReference>
<reference evidence="2 3" key="1">
    <citation type="submission" date="2020-08" db="EMBL/GenBank/DDBJ databases">
        <title>Genomic Encyclopedia of Type Strains, Phase IV (KMG-IV): sequencing the most valuable type-strain genomes for metagenomic binning, comparative biology and taxonomic classification.</title>
        <authorList>
            <person name="Goeker M."/>
        </authorList>
    </citation>
    <scope>NUCLEOTIDE SEQUENCE [LARGE SCALE GENOMIC DNA]</scope>
    <source>
        <strain evidence="2 3">DSM 22368</strain>
    </source>
</reference>
<dbReference type="PROSITE" id="PS50404">
    <property type="entry name" value="GST_NTER"/>
    <property type="match status" value="1"/>
</dbReference>
<dbReference type="CDD" id="cd02976">
    <property type="entry name" value="NrdH"/>
    <property type="match status" value="1"/>
</dbReference>
<dbReference type="Proteomes" id="UP000528457">
    <property type="component" value="Unassembled WGS sequence"/>
</dbReference>
<gene>
    <name evidence="2" type="ORF">HNR48_001066</name>
</gene>
<proteinExistence type="predicted"/>
<dbReference type="AlphaFoldDB" id="A0A7X0MUY1"/>
<dbReference type="InParanoid" id="A0A7X0MUY1"/>
<dbReference type="Gene3D" id="3.40.30.10">
    <property type="entry name" value="Glutaredoxin"/>
    <property type="match status" value="1"/>
</dbReference>
<dbReference type="Pfam" id="PF00462">
    <property type="entry name" value="Glutaredoxin"/>
    <property type="match status" value="1"/>
</dbReference>
<comment type="caution">
    <text evidence="2">The sequence shown here is derived from an EMBL/GenBank/DDBJ whole genome shotgun (WGS) entry which is preliminary data.</text>
</comment>
<dbReference type="SUPFAM" id="SSF52833">
    <property type="entry name" value="Thioredoxin-like"/>
    <property type="match status" value="1"/>
</dbReference>
<evidence type="ECO:0000259" key="1">
    <source>
        <dbReference type="PROSITE" id="PS50404"/>
    </source>
</evidence>
<dbReference type="RefSeq" id="WP_166850233.1">
    <property type="nucleotide sequence ID" value="NZ_JAAONY010000001.1"/>
</dbReference>
<accession>A0A7X0MUY1</accession>
<dbReference type="InterPro" id="IPR051548">
    <property type="entry name" value="Grx-like_ET"/>
</dbReference>
<sequence length="109" mass="12534">MKKLLIVVVLVLLYQFRDEIFSFHSPAPEYAAMHQEKVILYATSWCGYCAKTREFLKKNNIPYFEYDVETSSEGYDQFKALGGRGVPLVLVNGKVIKGFNTDRIIAYLN</sequence>
<evidence type="ECO:0000313" key="2">
    <source>
        <dbReference type="EMBL" id="MBB6520788.1"/>
    </source>
</evidence>